<dbReference type="GO" id="GO:0005737">
    <property type="term" value="C:cytoplasm"/>
    <property type="evidence" value="ECO:0007669"/>
    <property type="project" value="UniProtKB-ARBA"/>
</dbReference>
<dbReference type="Gene3D" id="3.40.50.1010">
    <property type="entry name" value="5'-nuclease"/>
    <property type="match status" value="1"/>
</dbReference>
<dbReference type="InterPro" id="IPR039907">
    <property type="entry name" value="NOB1"/>
</dbReference>
<dbReference type="SUPFAM" id="SSF88723">
    <property type="entry name" value="PIN domain-like"/>
    <property type="match status" value="1"/>
</dbReference>
<evidence type="ECO:0000259" key="8">
    <source>
        <dbReference type="Pfam" id="PF17146"/>
    </source>
</evidence>
<dbReference type="PANTHER" id="PTHR12814:SF2">
    <property type="entry name" value="RNA-BINDING PROTEIN NOB1"/>
    <property type="match status" value="1"/>
</dbReference>
<dbReference type="InterPro" id="IPR029060">
    <property type="entry name" value="PIN-like_dom_sf"/>
</dbReference>
<dbReference type="FunFam" id="3.40.50.1010:FF:000020">
    <property type="entry name" value="20S-pre-rRNA D-site endonuclease NOB1"/>
    <property type="match status" value="1"/>
</dbReference>
<keyword evidence="3" id="KW-1277">Toxin-antitoxin system</keyword>
<dbReference type="AlphaFoldDB" id="A0A081RMN4"/>
<evidence type="ECO:0000256" key="4">
    <source>
        <dbReference type="ARBA" id="ARBA00022722"/>
    </source>
</evidence>
<dbReference type="GO" id="GO:0046872">
    <property type="term" value="F:metal ion binding"/>
    <property type="evidence" value="ECO:0007669"/>
    <property type="project" value="UniProtKB-KW"/>
</dbReference>
<proteinExistence type="inferred from homology"/>
<dbReference type="Pfam" id="PF17146">
    <property type="entry name" value="PIN_6"/>
    <property type="match status" value="1"/>
</dbReference>
<protein>
    <recommendedName>
        <fullName evidence="2">Endoribonuclease Nob1</fullName>
    </recommendedName>
</protein>
<comment type="similarity">
    <text evidence="1">Belongs to the NOB1 family.</text>
</comment>
<evidence type="ECO:0000313" key="9">
    <source>
        <dbReference type="EMBL" id="KEQ56457.1"/>
    </source>
</evidence>
<dbReference type="Proteomes" id="UP000028059">
    <property type="component" value="Unassembled WGS sequence"/>
</dbReference>
<dbReference type="InterPro" id="IPR033411">
    <property type="entry name" value="Ribonuclease_PIN"/>
</dbReference>
<accession>A0A081RMN4</accession>
<dbReference type="GO" id="GO:0004521">
    <property type="term" value="F:RNA endonuclease activity"/>
    <property type="evidence" value="ECO:0007669"/>
    <property type="project" value="UniProtKB-ARBA"/>
</dbReference>
<evidence type="ECO:0000256" key="6">
    <source>
        <dbReference type="ARBA" id="ARBA00022801"/>
    </source>
</evidence>
<keyword evidence="4" id="KW-0540">Nuclease</keyword>
<dbReference type="PATRIC" id="fig|1502293.3.peg.1025"/>
<evidence type="ECO:0000313" key="10">
    <source>
        <dbReference type="Proteomes" id="UP000028059"/>
    </source>
</evidence>
<name>A0A081RMN4_9ARCH</name>
<feature type="domain" description="Ribonuclease PIN" evidence="8">
    <location>
        <begin position="5"/>
        <end position="92"/>
    </location>
</feature>
<evidence type="ECO:0000256" key="2">
    <source>
        <dbReference type="ARBA" id="ARBA00021078"/>
    </source>
</evidence>
<dbReference type="CDD" id="cd09876">
    <property type="entry name" value="PIN_Nob1-like"/>
    <property type="match status" value="1"/>
</dbReference>
<evidence type="ECO:0000256" key="3">
    <source>
        <dbReference type="ARBA" id="ARBA00022649"/>
    </source>
</evidence>
<dbReference type="GO" id="GO:0030490">
    <property type="term" value="P:maturation of SSU-rRNA"/>
    <property type="evidence" value="ECO:0007669"/>
    <property type="project" value="TreeGrafter"/>
</dbReference>
<keyword evidence="10" id="KW-1185">Reference proteome</keyword>
<reference evidence="9 10" key="1">
    <citation type="submission" date="2014-06" db="EMBL/GenBank/DDBJ databases">
        <authorList>
            <person name="Ngugi D.K."/>
            <person name="Blom J."/>
            <person name="Alam I."/>
            <person name="Rashid M."/>
            <person name="Ba Alawi W."/>
            <person name="Zhang G."/>
            <person name="Hikmawan T."/>
            <person name="Guan Y."/>
            <person name="Antunes A."/>
            <person name="Siam R."/>
            <person name="ElDorry H."/>
            <person name="Bajic V."/>
            <person name="Stingl U."/>
        </authorList>
    </citation>
    <scope>NUCLEOTIDE SEQUENCE [LARGE SCALE GENOMIC DNA]</scope>
    <source>
        <strain evidence="9">SCGC AAA799-N04</strain>
    </source>
</reference>
<dbReference type="GO" id="GO:0030688">
    <property type="term" value="C:preribosome, small subunit precursor"/>
    <property type="evidence" value="ECO:0007669"/>
    <property type="project" value="TreeGrafter"/>
</dbReference>
<keyword evidence="6" id="KW-0378">Hydrolase</keyword>
<comment type="function">
    <text evidence="7">Toxic component of a type II toxin-antitoxin (TA) system. Processes pre-16S-rRNA at its 3' end (the D-site) to yield the mature 3' end.</text>
</comment>
<evidence type="ECO:0000256" key="5">
    <source>
        <dbReference type="ARBA" id="ARBA00022723"/>
    </source>
</evidence>
<dbReference type="EMBL" id="JOKN01000018">
    <property type="protein sequence ID" value="KEQ56457.1"/>
    <property type="molecule type" value="Genomic_DNA"/>
</dbReference>
<evidence type="ECO:0000256" key="7">
    <source>
        <dbReference type="ARBA" id="ARBA00045770"/>
    </source>
</evidence>
<sequence length="160" mass="17642">MDFRILDASAFYAGVPFRSSSDCYTTSLVYDEIKHIKKNHDALGTLLETNRLKIREPDTNSTKAAAEAAKNTGDYPQLSKQDLSVIALGIELDGEIISDDFAISNVARNLGLKISPIMTQGIKDVGKWVHYCPGCKTNHESGKECPICATPLKRKLLKKQ</sequence>
<organism evidence="9 10">
    <name type="scientific">Marine Group I thaumarchaeote SCGC AAA799-N04</name>
    <dbReference type="NCBI Taxonomy" id="1502293"/>
    <lineage>
        <taxon>Archaea</taxon>
        <taxon>Nitrososphaerota</taxon>
        <taxon>Marine Group I</taxon>
    </lineage>
</organism>
<dbReference type="PANTHER" id="PTHR12814">
    <property type="entry name" value="RNA-BINDING PROTEIN NOB1"/>
    <property type="match status" value="1"/>
</dbReference>
<evidence type="ECO:0000256" key="1">
    <source>
        <dbReference type="ARBA" id="ARBA00005858"/>
    </source>
</evidence>
<comment type="caution">
    <text evidence="9">The sequence shown here is derived from an EMBL/GenBank/DDBJ whole genome shotgun (WGS) entry which is preliminary data.</text>
</comment>
<keyword evidence="5" id="KW-0479">Metal-binding</keyword>
<gene>
    <name evidence="9" type="primary">nob1</name>
    <name evidence="9" type="ORF">AAA799N04_01101</name>
</gene>
<dbReference type="GO" id="GO:0016787">
    <property type="term" value="F:hydrolase activity"/>
    <property type="evidence" value="ECO:0007669"/>
    <property type="project" value="UniProtKB-KW"/>
</dbReference>